<sequence length="391" mass="41859">MAYRRASSRRGGGRRRSVRRRAPRRVNIRKGYGTAMNPYRRANARNANCKCPGELTPTQKFMLAQLDPFDVKVGGAKIPDSNSLPSISNVDTDIVNVTTTNALDTLDAVAFRPFYKYSVVNAGSGVGTVSWGATFAANAVDRTKLTQYAGQIELTRPVAHAVRITCPLAPTSTTGFVHIGLATESTYGRTTWDYPTTVAQMSNLQFYKRLTLASLTQTPFTIINKWIDDTAFRYSDPSSQLSNSTSMEFQTDYGWASIVIMVEAQYAVGVQTLSCEHLLISEGIPQRDGVFIGSQAAPNSPGAMATVSGAIASTEPFHSEADQDSYINQGLRAMAQGAAQAGEAVFNNVALPLLRQVGYAAGGTAAVTAANAVMGLGGIPGVNANPRRLQV</sequence>
<evidence type="ECO:0000313" key="2">
    <source>
        <dbReference type="EMBL" id="QNL09587.1"/>
    </source>
</evidence>
<reference evidence="2" key="1">
    <citation type="journal article" date="2020" name="Sci. Rep.">
        <title>Mass mortality in freshwater mussels (Actinonaias pectorosa) in the Clinch River, USA, linked to a novel densovirus.</title>
        <authorList>
            <person name="Richard J.C."/>
            <person name="Leis E."/>
            <person name="Dunn C.D."/>
            <person name="Agbalog R."/>
            <person name="Waller D."/>
            <person name="Knowles S."/>
            <person name="Putnam J."/>
            <person name="Goldberg T.L."/>
        </authorList>
    </citation>
    <scope>NUCLEOTIDE SEQUENCE</scope>
    <source>
        <strain evidence="2">CCrsV1/C48/2018</strain>
    </source>
</reference>
<feature type="region of interest" description="Disordered" evidence="1">
    <location>
        <begin position="1"/>
        <end position="23"/>
    </location>
</feature>
<name>A0A7G8YXB2_9VIRU</name>
<accession>A0A7G8YXB2</accession>
<dbReference type="EMBL" id="MT341477">
    <property type="protein sequence ID" value="QNL09587.1"/>
    <property type="molecule type" value="Genomic_DNA"/>
</dbReference>
<organism evidence="2">
    <name type="scientific">Clinch CRESS virus 1</name>
    <dbReference type="NCBI Taxonomy" id="2767030"/>
    <lineage>
        <taxon>Viruses</taxon>
        <taxon>Monodnaviria</taxon>
        <taxon>Shotokuvirae</taxon>
        <taxon>Cressdnaviricota</taxon>
    </lineage>
</organism>
<protein>
    <submittedName>
        <fullName evidence="2">Capsid protein</fullName>
    </submittedName>
</protein>
<proteinExistence type="predicted"/>
<evidence type="ECO:0000256" key="1">
    <source>
        <dbReference type="SAM" id="MobiDB-lite"/>
    </source>
</evidence>